<feature type="transmembrane region" description="Helical" evidence="8">
    <location>
        <begin position="403"/>
        <end position="421"/>
    </location>
</feature>
<evidence type="ECO:0000256" key="2">
    <source>
        <dbReference type="ARBA" id="ARBA00022475"/>
    </source>
</evidence>
<dbReference type="InterPro" id="IPR056785">
    <property type="entry name" value="YkcA/B-like_C"/>
</dbReference>
<reference evidence="11 12" key="1">
    <citation type="journal article" date="2019" name="Emerg. Microbes Infect.">
        <title>Comprehensive subspecies identification of 175 nontuberculous mycobacteria species based on 7547 genomic profiles.</title>
        <authorList>
            <person name="Matsumoto Y."/>
            <person name="Kinjo T."/>
            <person name="Motooka D."/>
            <person name="Nabeya D."/>
            <person name="Jung N."/>
            <person name="Uechi K."/>
            <person name="Horii T."/>
            <person name="Iida T."/>
            <person name="Fujita J."/>
            <person name="Nakamura S."/>
        </authorList>
    </citation>
    <scope>NUCLEOTIDE SEQUENCE [LARGE SCALE GENOMIC DNA]</scope>
    <source>
        <strain evidence="11 12">JCM 30275</strain>
    </source>
</reference>
<dbReference type="GO" id="GO:0005886">
    <property type="term" value="C:plasma membrane"/>
    <property type="evidence" value="ECO:0007669"/>
    <property type="project" value="UniProtKB-SubCell"/>
</dbReference>
<feature type="domain" description="Glycosyltransferase RgtA/B/C/D-like" evidence="9">
    <location>
        <begin position="82"/>
        <end position="236"/>
    </location>
</feature>
<sequence>MTVVAERPAVEGAEPVTNRPRVSSQRWALLVLLAGTAVLYIWHLDRSGWANSFYSAAAQAGSVSWKAFLFGSSDAANSITVDKPPLALWFPSLAIRAFGLNPWSVLVPQALMGVASVALLWDTVRRRSGETAGLLAGLVLALTPVAVSIFRYNNPDALLILLMLAAVWAMLRAIDDGRLRWLLLCGAFVGLGYLTKQLEVALVLPALAIGYLVSGPRTLLTRLWQLGAALVAALAAAGWWVLLVQLWPARDRPWIGGTQHNSILELTLGYNGFGRLNGDEPGSVSGLGVSSSIHPGGRTATHPWGQPGIARLFEPAQIGGIGWLLPAALVFAAALLIWRGRAPRRDPLRAEVLVWALWLVVTALVFSFMAGIFHSYYTVALAPSIAALAGIGSVIGWRHRETIWARVTLTVAVTLTVLTAYRTLAGSADFQPWLRWAIVVAGAALVCWLAVGAPLAMRSPTRYAAAGLAAVVLLGGPTAYSLATVAHGNSGALPIAGPLPHFVTAMTKGVAVVPRAQVTVVKGPGFLLPAGASGHNTHLVGCSLLDSGIPDPEIVALLDADANSYTWVAATIGSTCAAGYQLATGHPVMPVGGFNGTDPAPAPDEFLRLTLAKRIHYFIVTNPIHEDKWGHLDTNALIQQWVQRNFTPIRVGRTEIYDLSR</sequence>
<gene>
    <name evidence="11" type="ORF">MANY_32110</name>
</gene>
<dbReference type="AlphaFoldDB" id="A0A6N4WCR3"/>
<feature type="transmembrane region" description="Helical" evidence="8">
    <location>
        <begin position="352"/>
        <end position="370"/>
    </location>
</feature>
<dbReference type="Pfam" id="PF24878">
    <property type="entry name" value="YkcB_C"/>
    <property type="match status" value="1"/>
</dbReference>
<dbReference type="PANTHER" id="PTHR33908:SF3">
    <property type="entry name" value="UNDECAPRENYL PHOSPHATE-ALPHA-4-AMINO-4-DEOXY-L-ARABINOSE ARABINOSYL TRANSFERASE"/>
    <property type="match status" value="1"/>
</dbReference>
<feature type="transmembrane region" description="Helical" evidence="8">
    <location>
        <begin position="321"/>
        <end position="340"/>
    </location>
</feature>
<dbReference type="RefSeq" id="WP_163805120.1">
    <property type="nucleotide sequence ID" value="NZ_AP022620.1"/>
</dbReference>
<feature type="domain" description="Putative mannosyltransferase YkcA/B-like C-terminal" evidence="10">
    <location>
        <begin position="555"/>
        <end position="645"/>
    </location>
</feature>
<feature type="transmembrane region" description="Helical" evidence="8">
    <location>
        <begin position="433"/>
        <end position="451"/>
    </location>
</feature>
<evidence type="ECO:0000256" key="5">
    <source>
        <dbReference type="ARBA" id="ARBA00022692"/>
    </source>
</evidence>
<dbReference type="InterPro" id="IPR038731">
    <property type="entry name" value="RgtA/B/C-like"/>
</dbReference>
<evidence type="ECO:0000256" key="7">
    <source>
        <dbReference type="ARBA" id="ARBA00023136"/>
    </source>
</evidence>
<dbReference type="InterPro" id="IPR050297">
    <property type="entry name" value="LipidA_mod_glycosyltrf_83"/>
</dbReference>
<dbReference type="PANTHER" id="PTHR33908">
    <property type="entry name" value="MANNOSYLTRANSFERASE YKCB-RELATED"/>
    <property type="match status" value="1"/>
</dbReference>
<protein>
    <submittedName>
        <fullName evidence="11">Putative glycosyltransferase</fullName>
    </submittedName>
</protein>
<dbReference type="Pfam" id="PF13231">
    <property type="entry name" value="PMT_2"/>
    <property type="match status" value="1"/>
</dbReference>
<keyword evidence="2" id="KW-1003">Cell membrane</keyword>
<evidence type="ECO:0000313" key="11">
    <source>
        <dbReference type="EMBL" id="BBZ77874.1"/>
    </source>
</evidence>
<keyword evidence="3" id="KW-0328">Glycosyltransferase</keyword>
<dbReference type="GO" id="GO:0009103">
    <property type="term" value="P:lipopolysaccharide biosynthetic process"/>
    <property type="evidence" value="ECO:0007669"/>
    <property type="project" value="UniProtKB-ARBA"/>
</dbReference>
<keyword evidence="7 8" id="KW-0472">Membrane</keyword>
<evidence type="ECO:0000256" key="4">
    <source>
        <dbReference type="ARBA" id="ARBA00022679"/>
    </source>
</evidence>
<evidence type="ECO:0000256" key="8">
    <source>
        <dbReference type="SAM" id="Phobius"/>
    </source>
</evidence>
<proteinExistence type="predicted"/>
<feature type="transmembrane region" description="Helical" evidence="8">
    <location>
        <begin position="157"/>
        <end position="174"/>
    </location>
</feature>
<name>A0A6N4WCR3_9MYCO</name>
<keyword evidence="4 11" id="KW-0808">Transferase</keyword>
<keyword evidence="5 8" id="KW-0812">Transmembrane</keyword>
<comment type="subcellular location">
    <subcellularLocation>
        <location evidence="1">Cell membrane</location>
        <topology evidence="1">Multi-pass membrane protein</topology>
    </subcellularLocation>
</comment>
<dbReference type="GO" id="GO:0010041">
    <property type="term" value="P:response to iron(III) ion"/>
    <property type="evidence" value="ECO:0007669"/>
    <property type="project" value="TreeGrafter"/>
</dbReference>
<feature type="transmembrane region" description="Helical" evidence="8">
    <location>
        <begin position="27"/>
        <end position="44"/>
    </location>
</feature>
<feature type="transmembrane region" description="Helical" evidence="8">
    <location>
        <begin position="463"/>
        <end position="483"/>
    </location>
</feature>
<dbReference type="GO" id="GO:0016763">
    <property type="term" value="F:pentosyltransferase activity"/>
    <property type="evidence" value="ECO:0007669"/>
    <property type="project" value="TreeGrafter"/>
</dbReference>
<organism evidence="11 12">
    <name type="scientific">Mycolicibacterium anyangense</name>
    <dbReference type="NCBI Taxonomy" id="1431246"/>
    <lineage>
        <taxon>Bacteria</taxon>
        <taxon>Bacillati</taxon>
        <taxon>Actinomycetota</taxon>
        <taxon>Actinomycetes</taxon>
        <taxon>Mycobacteriales</taxon>
        <taxon>Mycobacteriaceae</taxon>
        <taxon>Mycolicibacterium</taxon>
    </lineage>
</organism>
<keyword evidence="12" id="KW-1185">Reference proteome</keyword>
<evidence type="ECO:0000256" key="6">
    <source>
        <dbReference type="ARBA" id="ARBA00022989"/>
    </source>
</evidence>
<evidence type="ECO:0000256" key="3">
    <source>
        <dbReference type="ARBA" id="ARBA00022676"/>
    </source>
</evidence>
<dbReference type="EMBL" id="AP022620">
    <property type="protein sequence ID" value="BBZ77874.1"/>
    <property type="molecule type" value="Genomic_DNA"/>
</dbReference>
<feature type="transmembrane region" description="Helical" evidence="8">
    <location>
        <begin position="376"/>
        <end position="396"/>
    </location>
</feature>
<evidence type="ECO:0000256" key="1">
    <source>
        <dbReference type="ARBA" id="ARBA00004651"/>
    </source>
</evidence>
<feature type="transmembrane region" description="Helical" evidence="8">
    <location>
        <begin position="201"/>
        <end position="220"/>
    </location>
</feature>
<evidence type="ECO:0000259" key="10">
    <source>
        <dbReference type="Pfam" id="PF24878"/>
    </source>
</evidence>
<accession>A0A6N4WCR3</accession>
<dbReference type="KEGG" id="many:MANY_32110"/>
<keyword evidence="6 8" id="KW-1133">Transmembrane helix</keyword>
<dbReference type="Proteomes" id="UP000467249">
    <property type="component" value="Chromosome"/>
</dbReference>
<evidence type="ECO:0000259" key="9">
    <source>
        <dbReference type="Pfam" id="PF13231"/>
    </source>
</evidence>
<feature type="transmembrane region" description="Helical" evidence="8">
    <location>
        <begin position="227"/>
        <end position="247"/>
    </location>
</feature>
<feature type="transmembrane region" description="Helical" evidence="8">
    <location>
        <begin position="133"/>
        <end position="151"/>
    </location>
</feature>
<evidence type="ECO:0000313" key="12">
    <source>
        <dbReference type="Proteomes" id="UP000467249"/>
    </source>
</evidence>